<organism evidence="1 2">
    <name type="scientific">Roseicyclus marinus</name>
    <dbReference type="NCBI Taxonomy" id="2161673"/>
    <lineage>
        <taxon>Bacteria</taxon>
        <taxon>Pseudomonadati</taxon>
        <taxon>Pseudomonadota</taxon>
        <taxon>Alphaproteobacteria</taxon>
        <taxon>Rhodobacterales</taxon>
        <taxon>Roseobacteraceae</taxon>
        <taxon>Roseicyclus</taxon>
    </lineage>
</organism>
<protein>
    <recommendedName>
        <fullName evidence="3">FlgN protein</fullName>
    </recommendedName>
</protein>
<gene>
    <name evidence="1" type="ORF">MACH21_33990</name>
</gene>
<evidence type="ECO:0008006" key="3">
    <source>
        <dbReference type="Google" id="ProtNLM"/>
    </source>
</evidence>
<evidence type="ECO:0000313" key="1">
    <source>
        <dbReference type="EMBL" id="BDW87222.1"/>
    </source>
</evidence>
<dbReference type="KEGG" id="rmai:MACH21_33990"/>
<name>A0AA48KJS0_9RHOB</name>
<dbReference type="RefSeq" id="WP_338273299.1">
    <property type="nucleotide sequence ID" value="NZ_AP027266.1"/>
</dbReference>
<accession>A0AA48KJS0</accession>
<reference evidence="1 2" key="1">
    <citation type="submission" date="2023-01" db="EMBL/GenBank/DDBJ databases">
        <title>Complete genome sequence of Roseicyclus marinus strain Dej080120_10.</title>
        <authorList>
            <person name="Ueki S."/>
            <person name="Maruyama F."/>
        </authorList>
    </citation>
    <scope>NUCLEOTIDE SEQUENCE [LARGE SCALE GENOMIC DNA]</scope>
    <source>
        <strain evidence="1 2">Dej080120_10</strain>
    </source>
</reference>
<dbReference type="Proteomes" id="UP001337723">
    <property type="component" value="Chromosome"/>
</dbReference>
<dbReference type="EMBL" id="AP027266">
    <property type="protein sequence ID" value="BDW87222.1"/>
    <property type="molecule type" value="Genomic_DNA"/>
</dbReference>
<sequence>MTGTNRSLARIERLLDGQRRALLAGDLAALAAMPEPMEAALRSLERDAVAHDDLARVARMAARNAELIGAAGQAVARLRTSRQARGAAELGTYDRAGQRAPMIGSGRILARG</sequence>
<dbReference type="AlphaFoldDB" id="A0AA48KJS0"/>
<evidence type="ECO:0000313" key="2">
    <source>
        <dbReference type="Proteomes" id="UP001337723"/>
    </source>
</evidence>
<proteinExistence type="predicted"/>
<keyword evidence="2" id="KW-1185">Reference proteome</keyword>